<proteinExistence type="inferred from homology"/>
<dbReference type="EMBL" id="GHES01015855">
    <property type="protein sequence ID" value="MPA46414.1"/>
    <property type="molecule type" value="Transcribed_RNA"/>
</dbReference>
<dbReference type="InterPro" id="IPR009212">
    <property type="entry name" value="Methylthioribose_kinase"/>
</dbReference>
<evidence type="ECO:0000256" key="7">
    <source>
        <dbReference type="ARBA" id="ARBA00022840"/>
    </source>
</evidence>
<dbReference type="PANTHER" id="PTHR34273:SF2">
    <property type="entry name" value="METHYLTHIORIBOSE KINASE"/>
    <property type="match status" value="1"/>
</dbReference>
<sequence length="418" mass="47685">MASDGFRPLDEKSLVEYIKATPSLSSKLGNQFDDLQIKEVGDGNLNFVYIVIGCSGSFVIKQALPYIRCIGESWPMTKERAYFESTALKEHGHLCPGHVPEVYHFDRAMCLIGMRYFEPPHIILRKGLIAGVEYPLLAEHMSEYMARTLFFTSLLYRTTTEHKRAVAEFCGNVELCRLTEQVVFSDPYKVSQYNHWTSPYLDRDAEAVRNDNTLKLEVAELKSMFCERAQALIHGDLHTGSVMVTHDSTQVIDPEFAYYGPMGFDVGAFLGNLILAFFAQDGHADQGNDRKAYKEWILRTIEDTWNLFHKKFTAVWDEHKDGSGEAYLPAIYNNPELQLLVKQKFMKDLFHDSLGFGAAKMIRRIVGVAHVEDFESISDASKRADCERRALDFAKVLLKERRNFQAITEVVLAIQKLH</sequence>
<evidence type="ECO:0000256" key="6">
    <source>
        <dbReference type="ARBA" id="ARBA00022777"/>
    </source>
</evidence>
<keyword evidence="4 9" id="KW-0808">Transferase</keyword>
<dbReference type="Gene3D" id="3.90.1200.10">
    <property type="match status" value="1"/>
</dbReference>
<accession>A0A5B6ZQZ7</accession>
<dbReference type="GO" id="GO:0005524">
    <property type="term" value="F:ATP binding"/>
    <property type="evidence" value="ECO:0007669"/>
    <property type="project" value="UniProtKB-KW"/>
</dbReference>
<keyword evidence="6 9" id="KW-0418">Kinase</keyword>
<dbReference type="EC" id="2.7.1.100" evidence="3"/>
<feature type="domain" description="Aminoglycoside phosphotransferase" evidence="8">
    <location>
        <begin position="37"/>
        <end position="293"/>
    </location>
</feature>
<dbReference type="NCBIfam" id="TIGR01767">
    <property type="entry name" value="MTRK"/>
    <property type="match status" value="1"/>
</dbReference>
<dbReference type="Gene3D" id="3.30.200.20">
    <property type="entry name" value="Phosphorylase Kinase, domain 1"/>
    <property type="match status" value="1"/>
</dbReference>
<dbReference type="PIRSF" id="PIRSF031134">
    <property type="entry name" value="MTRK"/>
    <property type="match status" value="1"/>
</dbReference>
<evidence type="ECO:0000256" key="5">
    <source>
        <dbReference type="ARBA" id="ARBA00022741"/>
    </source>
</evidence>
<keyword evidence="5" id="KW-0547">Nucleotide-binding</keyword>
<comment type="subunit">
    <text evidence="2">Homodimer.</text>
</comment>
<evidence type="ECO:0000313" key="9">
    <source>
        <dbReference type="EMBL" id="MPA46414.1"/>
    </source>
</evidence>
<evidence type="ECO:0000256" key="2">
    <source>
        <dbReference type="ARBA" id="ARBA00011738"/>
    </source>
</evidence>
<dbReference type="PANTHER" id="PTHR34273">
    <property type="entry name" value="METHYLTHIORIBOSE KINASE"/>
    <property type="match status" value="1"/>
</dbReference>
<protein>
    <recommendedName>
        <fullName evidence="3">S-methyl-5-thioribose kinase</fullName>
        <ecNumber evidence="3">2.7.1.100</ecNumber>
    </recommendedName>
</protein>
<dbReference type="InterPro" id="IPR011009">
    <property type="entry name" value="Kinase-like_dom_sf"/>
</dbReference>
<dbReference type="GO" id="GO:0046522">
    <property type="term" value="F:S-methyl-5-thioribose kinase activity"/>
    <property type="evidence" value="ECO:0007669"/>
    <property type="project" value="UniProtKB-EC"/>
</dbReference>
<dbReference type="Pfam" id="PF01636">
    <property type="entry name" value="APH"/>
    <property type="match status" value="1"/>
</dbReference>
<reference evidence="9" key="1">
    <citation type="submission" date="2019-08" db="EMBL/GenBank/DDBJ databases">
        <title>Reference gene set and small RNA set construction with multiple tissues from Davidia involucrata Baill.</title>
        <authorList>
            <person name="Yang H."/>
            <person name="Zhou C."/>
            <person name="Li G."/>
            <person name="Wang J."/>
            <person name="Gao P."/>
            <person name="Wang M."/>
            <person name="Wang R."/>
            <person name="Zhao Y."/>
        </authorList>
    </citation>
    <scope>NUCLEOTIDE SEQUENCE</scope>
    <source>
        <tissue evidence="9">Mixed with DoveR01_LX</tissue>
    </source>
</reference>
<dbReference type="SUPFAM" id="SSF56112">
    <property type="entry name" value="Protein kinase-like (PK-like)"/>
    <property type="match status" value="1"/>
</dbReference>
<evidence type="ECO:0000256" key="4">
    <source>
        <dbReference type="ARBA" id="ARBA00022679"/>
    </source>
</evidence>
<gene>
    <name evidence="9" type="ORF">Din_015855</name>
</gene>
<dbReference type="AlphaFoldDB" id="A0A5B6ZQZ7"/>
<name>A0A5B6ZQZ7_DAVIN</name>
<organism evidence="9">
    <name type="scientific">Davidia involucrata</name>
    <name type="common">Dove tree</name>
    <dbReference type="NCBI Taxonomy" id="16924"/>
    <lineage>
        <taxon>Eukaryota</taxon>
        <taxon>Viridiplantae</taxon>
        <taxon>Streptophyta</taxon>
        <taxon>Embryophyta</taxon>
        <taxon>Tracheophyta</taxon>
        <taxon>Spermatophyta</taxon>
        <taxon>Magnoliopsida</taxon>
        <taxon>eudicotyledons</taxon>
        <taxon>Gunneridae</taxon>
        <taxon>Pentapetalae</taxon>
        <taxon>asterids</taxon>
        <taxon>Cornales</taxon>
        <taxon>Nyssaceae</taxon>
        <taxon>Davidia</taxon>
    </lineage>
</organism>
<comment type="similarity">
    <text evidence="1">Belongs to the methylthioribose kinase family.</text>
</comment>
<evidence type="ECO:0000256" key="1">
    <source>
        <dbReference type="ARBA" id="ARBA00010165"/>
    </source>
</evidence>
<evidence type="ECO:0000256" key="3">
    <source>
        <dbReference type="ARBA" id="ARBA00012128"/>
    </source>
</evidence>
<keyword evidence="7" id="KW-0067">ATP-binding</keyword>
<dbReference type="GO" id="GO:0009086">
    <property type="term" value="P:methionine biosynthetic process"/>
    <property type="evidence" value="ECO:0007669"/>
    <property type="project" value="InterPro"/>
</dbReference>
<evidence type="ECO:0000259" key="8">
    <source>
        <dbReference type="Pfam" id="PF01636"/>
    </source>
</evidence>
<dbReference type="InterPro" id="IPR002575">
    <property type="entry name" value="Aminoglycoside_PTrfase"/>
</dbReference>